<evidence type="ECO:0000256" key="1">
    <source>
        <dbReference type="ARBA" id="ARBA00000852"/>
    </source>
</evidence>
<dbReference type="UniPathway" id="UPA00078"/>
<evidence type="ECO:0000256" key="7">
    <source>
        <dbReference type="ARBA" id="ARBA00022756"/>
    </source>
</evidence>
<dbReference type="HAMAP" id="MF_00835">
    <property type="entry name" value="BioC"/>
    <property type="match status" value="1"/>
</dbReference>
<dbReference type="EC" id="2.1.1.197" evidence="3 8"/>
<dbReference type="Gene3D" id="3.40.50.150">
    <property type="entry name" value="Vaccinia Virus protein VP39"/>
    <property type="match status" value="1"/>
</dbReference>
<dbReference type="SUPFAM" id="SSF53335">
    <property type="entry name" value="S-adenosyl-L-methionine-dependent methyltransferases"/>
    <property type="match status" value="1"/>
</dbReference>
<evidence type="ECO:0000256" key="6">
    <source>
        <dbReference type="ARBA" id="ARBA00022691"/>
    </source>
</evidence>
<dbReference type="GO" id="GO:0010340">
    <property type="term" value="F:carboxyl-O-methyltransferase activity"/>
    <property type="evidence" value="ECO:0007669"/>
    <property type="project" value="UniProtKB-UniRule"/>
</dbReference>
<dbReference type="GO" id="GO:0008757">
    <property type="term" value="F:S-adenosylmethionine-dependent methyltransferase activity"/>
    <property type="evidence" value="ECO:0007669"/>
    <property type="project" value="InterPro"/>
</dbReference>
<dbReference type="PANTHER" id="PTHR13090">
    <property type="entry name" value="ARGININE-HYDROXYLASE NDUFAF5, MITOCHONDRIAL"/>
    <property type="match status" value="1"/>
</dbReference>
<dbReference type="Proteomes" id="UP000020218">
    <property type="component" value="Unassembled WGS sequence"/>
</dbReference>
<dbReference type="STRING" id="1454001.AW08_00009"/>
<dbReference type="NCBIfam" id="TIGR02072">
    <property type="entry name" value="BioC"/>
    <property type="match status" value="1"/>
</dbReference>
<accession>A0A011N3T3</accession>
<dbReference type="InterPro" id="IPR050602">
    <property type="entry name" value="Malonyl-ACP_OMT"/>
</dbReference>
<dbReference type="InterPro" id="IPR011814">
    <property type="entry name" value="BioC"/>
</dbReference>
<comment type="catalytic activity">
    <reaction evidence="1 8">
        <text>malonyl-[ACP] + S-adenosyl-L-methionine = malonyl-[ACP] methyl ester + S-adenosyl-L-homocysteine</text>
        <dbReference type="Rhea" id="RHEA:17105"/>
        <dbReference type="Rhea" id="RHEA-COMP:9623"/>
        <dbReference type="Rhea" id="RHEA-COMP:9954"/>
        <dbReference type="ChEBI" id="CHEBI:57856"/>
        <dbReference type="ChEBI" id="CHEBI:59789"/>
        <dbReference type="ChEBI" id="CHEBI:78449"/>
        <dbReference type="ChEBI" id="CHEBI:78845"/>
        <dbReference type="EC" id="2.1.1.197"/>
    </reaction>
</comment>
<dbReference type="InterPro" id="IPR029063">
    <property type="entry name" value="SAM-dependent_MTases_sf"/>
</dbReference>
<reference evidence="10" key="1">
    <citation type="submission" date="2014-02" db="EMBL/GenBank/DDBJ databases">
        <title>Expanding our view of genomic diversity in Candidatus Accumulibacter clades.</title>
        <authorList>
            <person name="Skennerton C.T."/>
            <person name="Barr J.J."/>
            <person name="Slater F.R."/>
            <person name="Bond P.L."/>
            <person name="Tyson G.W."/>
        </authorList>
    </citation>
    <scope>NUCLEOTIDE SEQUENCE [LARGE SCALE GENOMIC DNA]</scope>
</reference>
<proteinExistence type="inferred from homology"/>
<keyword evidence="4 8" id="KW-0489">Methyltransferase</keyword>
<keyword evidence="11" id="KW-1185">Reference proteome</keyword>
<dbReference type="PATRIC" id="fig|1454001.3.peg.131"/>
<comment type="function">
    <text evidence="8">Converts the free carboxyl group of a malonyl-thioester to its methyl ester by transfer of a methyl group from S-adenosyl-L-methionine (SAM). It allows to synthesize pimeloyl-ACP via the fatty acid synthetic pathway.</text>
</comment>
<evidence type="ECO:0000256" key="5">
    <source>
        <dbReference type="ARBA" id="ARBA00022679"/>
    </source>
</evidence>
<dbReference type="GO" id="GO:0032259">
    <property type="term" value="P:methylation"/>
    <property type="evidence" value="ECO:0007669"/>
    <property type="project" value="UniProtKB-KW"/>
</dbReference>
<protein>
    <recommendedName>
        <fullName evidence="3 8">Malonyl-[acyl-carrier protein] O-methyltransferase</fullName>
        <shortName evidence="8">Malonyl-ACP O-methyltransferase</shortName>
        <ecNumber evidence="3 8">2.1.1.197</ecNumber>
    </recommendedName>
    <alternativeName>
        <fullName evidence="8">Biotin synthesis protein BioC</fullName>
    </alternativeName>
</protein>
<organism evidence="10 11">
    <name type="scientific">Candidatus Accumulibacter adjunctus</name>
    <dbReference type="NCBI Taxonomy" id="1454001"/>
    <lineage>
        <taxon>Bacteria</taxon>
        <taxon>Pseudomonadati</taxon>
        <taxon>Pseudomonadota</taxon>
        <taxon>Betaproteobacteria</taxon>
        <taxon>Candidatus Accumulibacter</taxon>
    </lineage>
</organism>
<gene>
    <name evidence="10" type="primary">bioC_1</name>
    <name evidence="8" type="synonym">bioC</name>
    <name evidence="10" type="ORF">AW08_00009</name>
</gene>
<dbReference type="GO" id="GO:0009102">
    <property type="term" value="P:biotin biosynthetic process"/>
    <property type="evidence" value="ECO:0007669"/>
    <property type="project" value="UniProtKB-UniRule"/>
</dbReference>
<name>A0A011N3T3_9PROT</name>
<comment type="caution">
    <text evidence="10">The sequence shown here is derived from an EMBL/GenBank/DDBJ whole genome shotgun (WGS) entry which is preliminary data.</text>
</comment>
<dbReference type="CDD" id="cd02440">
    <property type="entry name" value="AdoMet_MTases"/>
    <property type="match status" value="1"/>
</dbReference>
<dbReference type="Pfam" id="PF08241">
    <property type="entry name" value="Methyltransf_11"/>
    <property type="match status" value="1"/>
</dbReference>
<dbReference type="AlphaFoldDB" id="A0A011N3T3"/>
<dbReference type="InterPro" id="IPR013216">
    <property type="entry name" value="Methyltransf_11"/>
</dbReference>
<evidence type="ECO:0000313" key="10">
    <source>
        <dbReference type="EMBL" id="EXI69516.1"/>
    </source>
</evidence>
<evidence type="ECO:0000256" key="4">
    <source>
        <dbReference type="ARBA" id="ARBA00022603"/>
    </source>
</evidence>
<comment type="similarity">
    <text evidence="8">Belongs to the methyltransferase superfamily.</text>
</comment>
<dbReference type="PANTHER" id="PTHR13090:SF1">
    <property type="entry name" value="ARGININE-HYDROXYLASE NDUFAF5, MITOCHONDRIAL"/>
    <property type="match status" value="1"/>
</dbReference>
<keyword evidence="5 8" id="KW-0808">Transferase</keyword>
<evidence type="ECO:0000256" key="3">
    <source>
        <dbReference type="ARBA" id="ARBA00012327"/>
    </source>
</evidence>
<feature type="domain" description="Methyltransferase type 11" evidence="9">
    <location>
        <begin position="54"/>
        <end position="159"/>
    </location>
</feature>
<sequence length="296" mass="32950">MGVAPAPFVDQRQVRRNFARAAATYDEVAVLQREVGSRMLERLDYVRIEPQRILDLGCGTGASLTALHERYPAATVIGADLSEAMLRAGKTQRSRLRWLLPFLRGNRPPLLAAEAAALPFTARAFGLLWTNLMLHWVADPLPALREMHRVLAVDGLLMFSTFGPDTLQELRASFSDGQPHTQRFIDMHDYGDMLVECGFSDPVMDAEMLTITYASFDDLLADLRRSGSGCAMHGRRRGLTGRTAWAAARAAYEGLARDGRLPATVEVVYGHAWKGEPRKTADGRAIVRFEPRQRSR</sequence>
<evidence type="ECO:0000256" key="8">
    <source>
        <dbReference type="HAMAP-Rule" id="MF_00835"/>
    </source>
</evidence>
<keyword evidence="7 8" id="KW-0093">Biotin biosynthesis</keyword>
<dbReference type="GO" id="GO:0102130">
    <property type="term" value="F:malonyl-CoA methyltransferase activity"/>
    <property type="evidence" value="ECO:0007669"/>
    <property type="project" value="UniProtKB-EC"/>
</dbReference>
<evidence type="ECO:0000256" key="2">
    <source>
        <dbReference type="ARBA" id="ARBA00004746"/>
    </source>
</evidence>
<dbReference type="EMBL" id="JFAX01000001">
    <property type="protein sequence ID" value="EXI69516.1"/>
    <property type="molecule type" value="Genomic_DNA"/>
</dbReference>
<comment type="pathway">
    <text evidence="2 8">Cofactor biosynthesis; biotin biosynthesis.</text>
</comment>
<keyword evidence="6 8" id="KW-0949">S-adenosyl-L-methionine</keyword>
<evidence type="ECO:0000313" key="11">
    <source>
        <dbReference type="Proteomes" id="UP000020218"/>
    </source>
</evidence>
<evidence type="ECO:0000259" key="9">
    <source>
        <dbReference type="Pfam" id="PF08241"/>
    </source>
</evidence>